<comment type="catalytic activity">
    <reaction evidence="15">
        <text>L-threonyl-[protein] + ATP = O-phospho-L-threonyl-[protein] + ADP + H(+)</text>
        <dbReference type="Rhea" id="RHEA:46608"/>
        <dbReference type="Rhea" id="RHEA-COMP:11060"/>
        <dbReference type="Rhea" id="RHEA-COMP:11605"/>
        <dbReference type="ChEBI" id="CHEBI:15378"/>
        <dbReference type="ChEBI" id="CHEBI:30013"/>
        <dbReference type="ChEBI" id="CHEBI:30616"/>
        <dbReference type="ChEBI" id="CHEBI:61977"/>
        <dbReference type="ChEBI" id="CHEBI:456216"/>
        <dbReference type="EC" id="2.7.11.1"/>
    </reaction>
</comment>
<evidence type="ECO:0000256" key="9">
    <source>
        <dbReference type="ARBA" id="ARBA00022777"/>
    </source>
</evidence>
<dbReference type="InterPro" id="IPR008271">
    <property type="entry name" value="Ser/Thr_kinase_AS"/>
</dbReference>
<protein>
    <recommendedName>
        <fullName evidence="2">non-specific serine/threonine protein kinase</fullName>
        <ecNumber evidence="2">2.7.11.1</ecNumber>
    </recommendedName>
</protein>
<dbReference type="Gene3D" id="3.30.430.20">
    <property type="entry name" value="Gnk2 domain, C-X8-C-X2-C motif"/>
    <property type="match status" value="2"/>
</dbReference>
<evidence type="ECO:0000256" key="2">
    <source>
        <dbReference type="ARBA" id="ARBA00012513"/>
    </source>
</evidence>
<evidence type="ECO:0000256" key="14">
    <source>
        <dbReference type="ARBA" id="ARBA00023180"/>
    </source>
</evidence>
<gene>
    <name evidence="23" type="ORF">LUZ61_009070</name>
</gene>
<keyword evidence="4" id="KW-0808">Transferase</keyword>
<evidence type="ECO:0000256" key="13">
    <source>
        <dbReference type="ARBA" id="ARBA00023157"/>
    </source>
</evidence>
<feature type="binding site" evidence="17">
    <location>
        <position position="435"/>
    </location>
    <ligand>
        <name>ATP</name>
        <dbReference type="ChEBI" id="CHEBI:30616"/>
    </ligand>
</feature>
<dbReference type="GO" id="GO:0004674">
    <property type="term" value="F:protein serine/threonine kinase activity"/>
    <property type="evidence" value="ECO:0007669"/>
    <property type="project" value="UniProtKB-KW"/>
</dbReference>
<evidence type="ECO:0000313" key="24">
    <source>
        <dbReference type="Proteomes" id="UP001210211"/>
    </source>
</evidence>
<feature type="domain" description="Protein kinase" evidence="21">
    <location>
        <begin position="407"/>
        <end position="684"/>
    </location>
</feature>
<dbReference type="AlphaFoldDB" id="A0AAD5ZWP9"/>
<evidence type="ECO:0000256" key="10">
    <source>
        <dbReference type="ARBA" id="ARBA00022840"/>
    </source>
</evidence>
<feature type="chain" id="PRO_5042047047" description="non-specific serine/threonine protein kinase" evidence="20">
    <location>
        <begin position="25"/>
        <end position="725"/>
    </location>
</feature>
<comment type="caution">
    <text evidence="23">The sequence shown here is derived from an EMBL/GenBank/DDBJ whole genome shotgun (WGS) entry which is preliminary data.</text>
</comment>
<evidence type="ECO:0000256" key="4">
    <source>
        <dbReference type="ARBA" id="ARBA00022679"/>
    </source>
</evidence>
<evidence type="ECO:0000256" key="11">
    <source>
        <dbReference type="ARBA" id="ARBA00022989"/>
    </source>
</evidence>
<keyword evidence="6 20" id="KW-0732">Signal</keyword>
<accession>A0AAD5ZWP9</accession>
<keyword evidence="3" id="KW-0723">Serine/threonine-protein kinase</keyword>
<keyword evidence="5 19" id="KW-0812">Transmembrane</keyword>
<dbReference type="Pfam" id="PF01657">
    <property type="entry name" value="Stress-antifung"/>
    <property type="match status" value="2"/>
</dbReference>
<evidence type="ECO:0000256" key="20">
    <source>
        <dbReference type="SAM" id="SignalP"/>
    </source>
</evidence>
<dbReference type="PROSITE" id="PS00108">
    <property type="entry name" value="PROTEIN_KINASE_ST"/>
    <property type="match status" value="1"/>
</dbReference>
<dbReference type="PANTHER" id="PTHR27002">
    <property type="entry name" value="RECEPTOR-LIKE SERINE/THREONINE-PROTEIN KINASE SD1-8"/>
    <property type="match status" value="1"/>
</dbReference>
<feature type="compositionally biased region" description="Polar residues" evidence="18">
    <location>
        <begin position="291"/>
        <end position="301"/>
    </location>
</feature>
<evidence type="ECO:0000256" key="7">
    <source>
        <dbReference type="ARBA" id="ARBA00022737"/>
    </source>
</evidence>
<evidence type="ECO:0000256" key="15">
    <source>
        <dbReference type="ARBA" id="ARBA00047899"/>
    </source>
</evidence>
<dbReference type="InterPro" id="IPR002902">
    <property type="entry name" value="GNK2"/>
</dbReference>
<evidence type="ECO:0000256" key="1">
    <source>
        <dbReference type="ARBA" id="ARBA00004167"/>
    </source>
</evidence>
<keyword evidence="13" id="KW-1015">Disulfide bond</keyword>
<reference evidence="23 24" key="1">
    <citation type="journal article" date="2022" name="Cell">
        <title>Repeat-based holocentromeres influence genome architecture and karyotype evolution.</title>
        <authorList>
            <person name="Hofstatter P.G."/>
            <person name="Thangavel G."/>
            <person name="Lux T."/>
            <person name="Neumann P."/>
            <person name="Vondrak T."/>
            <person name="Novak P."/>
            <person name="Zhang M."/>
            <person name="Costa L."/>
            <person name="Castellani M."/>
            <person name="Scott A."/>
            <person name="Toegelov H."/>
            <person name="Fuchs J."/>
            <person name="Mata-Sucre Y."/>
            <person name="Dias Y."/>
            <person name="Vanzela A.L.L."/>
            <person name="Huettel B."/>
            <person name="Almeida C.C.S."/>
            <person name="Simkova H."/>
            <person name="Souza G."/>
            <person name="Pedrosa-Harand A."/>
            <person name="Macas J."/>
            <person name="Mayer K.F.X."/>
            <person name="Houben A."/>
            <person name="Marques A."/>
        </authorList>
    </citation>
    <scope>NUCLEOTIDE SEQUENCE [LARGE SCALE GENOMIC DNA]</scope>
    <source>
        <strain evidence="23">RhyTen1mFocal</strain>
    </source>
</reference>
<feature type="signal peptide" evidence="20">
    <location>
        <begin position="1"/>
        <end position="24"/>
    </location>
</feature>
<dbReference type="FunFam" id="3.30.430.20:FF:000002">
    <property type="entry name" value="Cysteine-rich receptor-like protein kinase 10"/>
    <property type="match status" value="1"/>
</dbReference>
<keyword evidence="24" id="KW-1185">Reference proteome</keyword>
<dbReference type="InterPro" id="IPR011009">
    <property type="entry name" value="Kinase-like_dom_sf"/>
</dbReference>
<keyword evidence="10 17" id="KW-0067">ATP-binding</keyword>
<dbReference type="InterPro" id="IPR038408">
    <property type="entry name" value="GNK2_sf"/>
</dbReference>
<evidence type="ECO:0000259" key="21">
    <source>
        <dbReference type="PROSITE" id="PS50011"/>
    </source>
</evidence>
<feature type="domain" description="Gnk2-homologous" evidence="22">
    <location>
        <begin position="25"/>
        <end position="127"/>
    </location>
</feature>
<evidence type="ECO:0000313" key="23">
    <source>
        <dbReference type="EMBL" id="KAJ3705365.1"/>
    </source>
</evidence>
<keyword evidence="12 19" id="KW-0472">Membrane</keyword>
<dbReference type="Gene3D" id="3.30.200.20">
    <property type="entry name" value="Phosphorylase Kinase, domain 1"/>
    <property type="match status" value="1"/>
</dbReference>
<evidence type="ECO:0000256" key="18">
    <source>
        <dbReference type="SAM" id="MobiDB-lite"/>
    </source>
</evidence>
<dbReference type="InterPro" id="IPR017441">
    <property type="entry name" value="Protein_kinase_ATP_BS"/>
</dbReference>
<keyword evidence="8 17" id="KW-0547">Nucleotide-binding</keyword>
<sequence>MQNSAFFFLLVFLTNTQKLHVASAYDYLHYICGSTGNDTETTYQSDLTKLFTSLSTEAVALEGFATCSIAVPDQISGLVLCRGDVNSFVCGDCLNKSISNIQTLCPNSKEATIWYDFCLLRYSNDDFLSSTDNSQQVIMWNSENVTSERFNGWSPLNVVMKSYYKTMMNTLLQDVAQRAAYESSKRFGFGDINITSSVPIIYSMSQCTPDMPNDACHACLIDLINEILNNFDGRQGGRILGVRCSLRYEIYNFLYKYQEVLPLSSISGPTKPIKPHAVTANRPAPSPLPTQQPHSLSTHMPSLSPRVPNENLTTPSPSLATVPLTTNKGGTRKLLLIVINVIAALLLFSSFIGFCWLKKKKYPGLAISRKERRLKEDAEEPNIWSRERSSDFTFFDFNQIVKATDNFSLGRRLGQGGFGTVYKGVLEDGLEVAVKRLSAQSCQGLVEFKNEIQLIAKLQHTNLVRLVGWCIHGEEKLLVYEFMPNKSLDTFIFDKKRGVLLKWEKRFEIIEGIAQGLLYLHKHSRLRVIHRDLKASNILLDSEMIPKISDFGLARIFGPKELQANTSRVVGTYGYMAPEYASEGLFSIKSDVYSFGVLVLEIISGKRNMGFHQYGDFLNLLGYAWDRWKEGQIIELISPTLTEAPQKQIERCIHVALLCVQENPIERPIISDVITFLSTENVTLPGPKPPAYFNIRVAENEFESSYFYGSSRSVNYMTMTCPEGR</sequence>
<keyword evidence="7" id="KW-0677">Repeat</keyword>
<evidence type="ECO:0000256" key="12">
    <source>
        <dbReference type="ARBA" id="ARBA00023136"/>
    </source>
</evidence>
<dbReference type="PANTHER" id="PTHR27002:SF926">
    <property type="entry name" value="OS07G0535800 PROTEIN"/>
    <property type="match status" value="1"/>
</dbReference>
<organism evidence="23 24">
    <name type="scientific">Rhynchospora tenuis</name>
    <dbReference type="NCBI Taxonomy" id="198213"/>
    <lineage>
        <taxon>Eukaryota</taxon>
        <taxon>Viridiplantae</taxon>
        <taxon>Streptophyta</taxon>
        <taxon>Embryophyta</taxon>
        <taxon>Tracheophyta</taxon>
        <taxon>Spermatophyta</taxon>
        <taxon>Magnoliopsida</taxon>
        <taxon>Liliopsida</taxon>
        <taxon>Poales</taxon>
        <taxon>Cyperaceae</taxon>
        <taxon>Cyperoideae</taxon>
        <taxon>Rhynchosporeae</taxon>
        <taxon>Rhynchospora</taxon>
    </lineage>
</organism>
<dbReference type="SMART" id="SM00220">
    <property type="entry name" value="S_TKc"/>
    <property type="match status" value="1"/>
</dbReference>
<dbReference type="EC" id="2.7.11.1" evidence="2"/>
<evidence type="ECO:0000259" key="22">
    <source>
        <dbReference type="PROSITE" id="PS51473"/>
    </source>
</evidence>
<dbReference type="Gene3D" id="1.10.510.10">
    <property type="entry name" value="Transferase(Phosphotransferase) domain 1"/>
    <property type="match status" value="1"/>
</dbReference>
<keyword evidence="14" id="KW-0325">Glycoprotein</keyword>
<evidence type="ECO:0000256" key="3">
    <source>
        <dbReference type="ARBA" id="ARBA00022527"/>
    </source>
</evidence>
<keyword evidence="9" id="KW-0418">Kinase</keyword>
<dbReference type="PROSITE" id="PS00107">
    <property type="entry name" value="PROTEIN_KINASE_ATP"/>
    <property type="match status" value="1"/>
</dbReference>
<feature type="transmembrane region" description="Helical" evidence="19">
    <location>
        <begin position="334"/>
        <end position="357"/>
    </location>
</feature>
<dbReference type="FunFam" id="1.10.510.10:FF:000060">
    <property type="entry name" value="G-type lectin S-receptor-like serine/threonine-protein kinase"/>
    <property type="match status" value="1"/>
</dbReference>
<evidence type="ECO:0000256" key="5">
    <source>
        <dbReference type="ARBA" id="ARBA00022692"/>
    </source>
</evidence>
<evidence type="ECO:0000256" key="8">
    <source>
        <dbReference type="ARBA" id="ARBA00022741"/>
    </source>
</evidence>
<keyword evidence="11 19" id="KW-1133">Transmembrane helix</keyword>
<evidence type="ECO:0000256" key="17">
    <source>
        <dbReference type="PROSITE-ProRule" id="PRU10141"/>
    </source>
</evidence>
<dbReference type="CDD" id="cd14066">
    <property type="entry name" value="STKc_IRAK"/>
    <property type="match status" value="1"/>
</dbReference>
<feature type="region of interest" description="Disordered" evidence="18">
    <location>
        <begin position="274"/>
        <end position="307"/>
    </location>
</feature>
<dbReference type="PROSITE" id="PS50011">
    <property type="entry name" value="PROTEIN_KINASE_DOM"/>
    <property type="match status" value="1"/>
</dbReference>
<comment type="catalytic activity">
    <reaction evidence="16">
        <text>L-seryl-[protein] + ATP = O-phospho-L-seryl-[protein] + ADP + H(+)</text>
        <dbReference type="Rhea" id="RHEA:17989"/>
        <dbReference type="Rhea" id="RHEA-COMP:9863"/>
        <dbReference type="Rhea" id="RHEA-COMP:11604"/>
        <dbReference type="ChEBI" id="CHEBI:15378"/>
        <dbReference type="ChEBI" id="CHEBI:29999"/>
        <dbReference type="ChEBI" id="CHEBI:30616"/>
        <dbReference type="ChEBI" id="CHEBI:83421"/>
        <dbReference type="ChEBI" id="CHEBI:456216"/>
        <dbReference type="EC" id="2.7.11.1"/>
    </reaction>
</comment>
<evidence type="ECO:0000256" key="6">
    <source>
        <dbReference type="ARBA" id="ARBA00022729"/>
    </source>
</evidence>
<dbReference type="Pfam" id="PF07714">
    <property type="entry name" value="PK_Tyr_Ser-Thr"/>
    <property type="match status" value="1"/>
</dbReference>
<comment type="subcellular location">
    <subcellularLocation>
        <location evidence="1">Membrane</location>
        <topology evidence="1">Single-pass membrane protein</topology>
    </subcellularLocation>
</comment>
<dbReference type="FunFam" id="3.30.200.20:FF:000195">
    <property type="entry name" value="G-type lectin S-receptor-like serine/threonine-protein kinase"/>
    <property type="match status" value="1"/>
</dbReference>
<dbReference type="GO" id="GO:0005886">
    <property type="term" value="C:plasma membrane"/>
    <property type="evidence" value="ECO:0007669"/>
    <property type="project" value="TreeGrafter"/>
</dbReference>
<evidence type="ECO:0000256" key="19">
    <source>
        <dbReference type="SAM" id="Phobius"/>
    </source>
</evidence>
<dbReference type="Proteomes" id="UP001210211">
    <property type="component" value="Unassembled WGS sequence"/>
</dbReference>
<proteinExistence type="predicted"/>
<dbReference type="CDD" id="cd23509">
    <property type="entry name" value="Gnk2-like"/>
    <property type="match status" value="2"/>
</dbReference>
<dbReference type="SUPFAM" id="SSF56112">
    <property type="entry name" value="Protein kinase-like (PK-like)"/>
    <property type="match status" value="1"/>
</dbReference>
<name>A0AAD5ZWP9_9POAL</name>
<dbReference type="GO" id="GO:0005524">
    <property type="term" value="F:ATP binding"/>
    <property type="evidence" value="ECO:0007669"/>
    <property type="project" value="UniProtKB-UniRule"/>
</dbReference>
<dbReference type="InterPro" id="IPR000719">
    <property type="entry name" value="Prot_kinase_dom"/>
</dbReference>
<feature type="domain" description="Gnk2-homologous" evidence="22">
    <location>
        <begin position="146"/>
        <end position="253"/>
    </location>
</feature>
<dbReference type="PROSITE" id="PS51473">
    <property type="entry name" value="GNK2"/>
    <property type="match status" value="2"/>
</dbReference>
<dbReference type="EMBL" id="JAMRDG010000001">
    <property type="protein sequence ID" value="KAJ3705365.1"/>
    <property type="molecule type" value="Genomic_DNA"/>
</dbReference>
<evidence type="ECO:0000256" key="16">
    <source>
        <dbReference type="ARBA" id="ARBA00048679"/>
    </source>
</evidence>
<dbReference type="InterPro" id="IPR001245">
    <property type="entry name" value="Ser-Thr/Tyr_kinase_cat_dom"/>
</dbReference>